<evidence type="ECO:0000313" key="3">
    <source>
        <dbReference type="Proteomes" id="UP000176998"/>
    </source>
</evidence>
<evidence type="ECO:0008006" key="4">
    <source>
        <dbReference type="Google" id="ProtNLM"/>
    </source>
</evidence>
<sequence>MASNQPPSDRSNRPGASNSIGDVKDAADTRIQPFIGMPHPQTIAAQLNPSQDVLLSHKNGFLISATTSKRAHDQFETQWEALGLDRSRKHVRIALETFNPYGRSAEATALMDVEHVELTVEELERLEQEEVAMARAEGNTIFDHFNQGGNVSHGYGDGGGRGSFNQGNSSHGRGGRGGLGYNNGGYGGPSEFEERVVDTEDDSPRYRPPFYRKVRIADKERNDIKTTTTLASLLRQDLPNAKCANCGHLRHRLIDCVVPDRHGNIGGCWLCNDKDHDWCQCQHPMKDGLTWKVLYDVLVGDRGGKPGFRLPFPIIHMVDKMKASADYNAQYGLQGPFPLTCKFANKMLKGNVKDSNNQVIKIWETYDYEGINVDKRKALISDPTTDTCPKLNANRDHHKKEFMHPRDWIHPAATTRRTWTTSAPPMAITFSDSSPLKTKRPTFIHQKSTSVLPIKAVMCFQPRQAQSLL</sequence>
<dbReference type="Proteomes" id="UP000176998">
    <property type="component" value="Unassembled WGS sequence"/>
</dbReference>
<dbReference type="EMBL" id="MJBS01000010">
    <property type="protein sequence ID" value="OHF02833.1"/>
    <property type="molecule type" value="Genomic_DNA"/>
</dbReference>
<feature type="region of interest" description="Disordered" evidence="1">
    <location>
        <begin position="1"/>
        <end position="22"/>
    </location>
</feature>
<evidence type="ECO:0000256" key="1">
    <source>
        <dbReference type="SAM" id="MobiDB-lite"/>
    </source>
</evidence>
<reference evidence="2 3" key="1">
    <citation type="submission" date="2016-09" db="EMBL/GenBank/DDBJ databases">
        <authorList>
            <person name="Capua I."/>
            <person name="De Benedictis P."/>
            <person name="Joannis T."/>
            <person name="Lombin L.H."/>
            <person name="Cattoli G."/>
        </authorList>
    </citation>
    <scope>NUCLEOTIDE SEQUENCE [LARGE SCALE GENOMIC DNA]</scope>
    <source>
        <strain evidence="2 3">IMI 309357</strain>
    </source>
</reference>
<keyword evidence="3" id="KW-1185">Reference proteome</keyword>
<accession>A0A1G4BNG1</accession>
<protein>
    <recommendedName>
        <fullName evidence="4">CCHC-type domain-containing protein</fullName>
    </recommendedName>
</protein>
<gene>
    <name evidence="2" type="ORF">CORC01_01934</name>
</gene>
<proteinExistence type="predicted"/>
<dbReference type="GeneID" id="34555097"/>
<comment type="caution">
    <text evidence="2">The sequence shown here is derived from an EMBL/GenBank/DDBJ whole genome shotgun (WGS) entry which is preliminary data.</text>
</comment>
<feature type="region of interest" description="Disordered" evidence="1">
    <location>
        <begin position="156"/>
        <end position="192"/>
    </location>
</feature>
<feature type="compositionally biased region" description="Polar residues" evidence="1">
    <location>
        <begin position="1"/>
        <end position="20"/>
    </location>
</feature>
<feature type="compositionally biased region" description="Gly residues" evidence="1">
    <location>
        <begin position="175"/>
        <end position="188"/>
    </location>
</feature>
<dbReference type="STRING" id="1209926.A0A1G4BNG1"/>
<name>A0A1G4BNG1_9PEZI</name>
<dbReference type="OrthoDB" id="4777753at2759"/>
<evidence type="ECO:0000313" key="2">
    <source>
        <dbReference type="EMBL" id="OHF02833.1"/>
    </source>
</evidence>
<organism evidence="2 3">
    <name type="scientific">Colletotrichum orchidophilum</name>
    <dbReference type="NCBI Taxonomy" id="1209926"/>
    <lineage>
        <taxon>Eukaryota</taxon>
        <taxon>Fungi</taxon>
        <taxon>Dikarya</taxon>
        <taxon>Ascomycota</taxon>
        <taxon>Pezizomycotina</taxon>
        <taxon>Sordariomycetes</taxon>
        <taxon>Hypocreomycetidae</taxon>
        <taxon>Glomerellales</taxon>
        <taxon>Glomerellaceae</taxon>
        <taxon>Colletotrichum</taxon>
    </lineage>
</organism>
<dbReference type="RefSeq" id="XP_022479971.1">
    <property type="nucleotide sequence ID" value="XM_022613587.1"/>
</dbReference>
<dbReference type="AlphaFoldDB" id="A0A1G4BNG1"/>